<evidence type="ECO:0000256" key="8">
    <source>
        <dbReference type="ARBA" id="ARBA00022989"/>
    </source>
</evidence>
<keyword evidence="7 12" id="KW-0375">Hydrogen ion transport</keyword>
<comment type="similarity">
    <text evidence="2 12">Belongs to the ATPase protein 8 family.</text>
</comment>
<evidence type="ECO:0000256" key="10">
    <source>
        <dbReference type="ARBA" id="ARBA00023128"/>
    </source>
</evidence>
<evidence type="ECO:0000256" key="6">
    <source>
        <dbReference type="ARBA" id="ARBA00022692"/>
    </source>
</evidence>
<dbReference type="Pfam" id="PF00895">
    <property type="entry name" value="ATP-synt_8"/>
    <property type="match status" value="1"/>
</dbReference>
<keyword evidence="9 12" id="KW-0406">Ion transport</keyword>
<evidence type="ECO:0000256" key="11">
    <source>
        <dbReference type="ARBA" id="ARBA00023136"/>
    </source>
</evidence>
<dbReference type="AlphaFoldDB" id="A0A343A788"/>
<evidence type="ECO:0000256" key="9">
    <source>
        <dbReference type="ARBA" id="ARBA00023065"/>
    </source>
</evidence>
<dbReference type="GeneID" id="34725112"/>
<evidence type="ECO:0000313" key="14">
    <source>
        <dbReference type="EMBL" id="APB02742.1"/>
    </source>
</evidence>
<dbReference type="CTD" id="4509"/>
<evidence type="ECO:0000256" key="12">
    <source>
        <dbReference type="RuleBase" id="RU003661"/>
    </source>
</evidence>
<evidence type="ECO:0000256" key="5">
    <source>
        <dbReference type="ARBA" id="ARBA00022547"/>
    </source>
</evidence>
<dbReference type="InterPro" id="IPR001421">
    <property type="entry name" value="ATP8_metazoa"/>
</dbReference>
<keyword evidence="6 12" id="KW-0812">Transmembrane</keyword>
<feature type="transmembrane region" description="Helical" evidence="13">
    <location>
        <begin position="12"/>
        <end position="32"/>
    </location>
</feature>
<proteinExistence type="inferred from homology"/>
<accession>A0A343A788</accession>
<sequence length="53" mass="6306">MPQMAPLNWLSLMIYFITIFMLANSLNFYSFIYSPNKPLSLKSSTIKTNWKWL</sequence>
<geneLocation type="mitochondrion" evidence="14"/>
<keyword evidence="5 12" id="KW-0138">CF(0)</keyword>
<dbReference type="GO" id="GO:0015078">
    <property type="term" value="F:proton transmembrane transporter activity"/>
    <property type="evidence" value="ECO:0007669"/>
    <property type="project" value="InterPro"/>
</dbReference>
<evidence type="ECO:0000256" key="2">
    <source>
        <dbReference type="ARBA" id="ARBA00008892"/>
    </source>
</evidence>
<evidence type="ECO:0000256" key="3">
    <source>
        <dbReference type="ARBA" id="ARBA00011291"/>
    </source>
</evidence>
<dbReference type="GO" id="GO:0031966">
    <property type="term" value="C:mitochondrial membrane"/>
    <property type="evidence" value="ECO:0007669"/>
    <property type="project" value="UniProtKB-SubCell"/>
</dbReference>
<evidence type="ECO:0000256" key="13">
    <source>
        <dbReference type="SAM" id="Phobius"/>
    </source>
</evidence>
<name>A0A343A788_9CUCU</name>
<comment type="subcellular location">
    <subcellularLocation>
        <location evidence="1 12">Mitochondrion membrane</location>
        <topology evidence="1 12">Single-pass membrane protein</topology>
    </subcellularLocation>
</comment>
<evidence type="ECO:0000256" key="1">
    <source>
        <dbReference type="ARBA" id="ARBA00004304"/>
    </source>
</evidence>
<keyword evidence="11 13" id="KW-0472">Membrane</keyword>
<evidence type="ECO:0000256" key="7">
    <source>
        <dbReference type="ARBA" id="ARBA00022781"/>
    </source>
</evidence>
<gene>
    <name evidence="14" type="primary">ATP8</name>
</gene>
<dbReference type="RefSeq" id="YP_009434102.1">
    <property type="nucleotide sequence ID" value="NC_036042.1"/>
</dbReference>
<dbReference type="GO" id="GO:0015986">
    <property type="term" value="P:proton motive force-driven ATP synthesis"/>
    <property type="evidence" value="ECO:0007669"/>
    <property type="project" value="InterPro"/>
</dbReference>
<organism evidence="14">
    <name type="scientific">Epicauta gorhami</name>
    <dbReference type="NCBI Taxonomy" id="1454225"/>
    <lineage>
        <taxon>Eukaryota</taxon>
        <taxon>Metazoa</taxon>
        <taxon>Ecdysozoa</taxon>
        <taxon>Arthropoda</taxon>
        <taxon>Hexapoda</taxon>
        <taxon>Insecta</taxon>
        <taxon>Pterygota</taxon>
        <taxon>Neoptera</taxon>
        <taxon>Endopterygota</taxon>
        <taxon>Coleoptera</taxon>
        <taxon>Polyphaga</taxon>
        <taxon>Cucujiformia</taxon>
        <taxon>Meloidae</taxon>
        <taxon>Meloinae</taxon>
        <taxon>Epicauta</taxon>
    </lineage>
</organism>
<evidence type="ECO:0000256" key="4">
    <source>
        <dbReference type="ARBA" id="ARBA00022448"/>
    </source>
</evidence>
<keyword evidence="8 13" id="KW-1133">Transmembrane helix</keyword>
<comment type="subunit">
    <text evidence="3">F-type ATPases have 2 components, CF(1) - the catalytic core - and CF(0) - the membrane proton channel.</text>
</comment>
<keyword evidence="4 12" id="KW-0813">Transport</keyword>
<dbReference type="EMBL" id="KX161854">
    <property type="protein sequence ID" value="APB02742.1"/>
    <property type="molecule type" value="Genomic_DNA"/>
</dbReference>
<reference evidence="14" key="1">
    <citation type="journal article" date="2017" name="BMC Genomics">
        <title>Mitochondrial genomes of blister beetles (Coleoptera, Meloidae) and two large intergenic spacers in Hycleus genera.</title>
        <authorList>
            <person name="Du C."/>
            <person name="Zhang L."/>
            <person name="Lu T."/>
            <person name="Ma J."/>
            <person name="Zeng C."/>
            <person name="Yue B."/>
            <person name="Zhang X."/>
        </authorList>
    </citation>
    <scope>NUCLEOTIDE SEQUENCE</scope>
</reference>
<dbReference type="GO" id="GO:0045259">
    <property type="term" value="C:proton-transporting ATP synthase complex"/>
    <property type="evidence" value="ECO:0007669"/>
    <property type="project" value="UniProtKB-KW"/>
</dbReference>
<protein>
    <recommendedName>
        <fullName evidence="12">ATP synthase complex subunit 8</fullName>
    </recommendedName>
</protein>
<keyword evidence="10 12" id="KW-0496">Mitochondrion</keyword>